<accession>A0A2G7T6Y9</accession>
<proteinExistence type="predicted"/>
<dbReference type="InterPro" id="IPR027417">
    <property type="entry name" value="P-loop_NTPase"/>
</dbReference>
<protein>
    <submittedName>
        <fullName evidence="1">Uncharacterized protein</fullName>
    </submittedName>
</protein>
<organism evidence="1">
    <name type="scientific">Chryseobacterium sp. B5</name>
    <dbReference type="NCBI Taxonomy" id="2050562"/>
    <lineage>
        <taxon>Bacteria</taxon>
        <taxon>Pseudomonadati</taxon>
        <taxon>Bacteroidota</taxon>
        <taxon>Flavobacteriia</taxon>
        <taxon>Flavobacteriales</taxon>
        <taxon>Weeksellaceae</taxon>
        <taxon>Chryseobacterium group</taxon>
        <taxon>Chryseobacterium</taxon>
    </lineage>
</organism>
<dbReference type="AlphaFoldDB" id="A0A2G7T6Y9"/>
<reference evidence="1" key="1">
    <citation type="submission" date="2017-10" db="EMBL/GenBank/DDBJ databases">
        <title>Chryseobacterium sp. B5 is a hydrocarbonoclastic and plant growth promoting bacterium.</title>
        <authorList>
            <person name="Thijs S."/>
            <person name="Gkorezis P."/>
            <person name="Van Hamme J."/>
        </authorList>
    </citation>
    <scope>NUCLEOTIDE SEQUENCE</scope>
    <source>
        <strain evidence="1">B5</strain>
    </source>
</reference>
<comment type="caution">
    <text evidence="1">The sequence shown here is derived from an EMBL/GenBank/DDBJ whole genome shotgun (WGS) entry which is preliminary data.</text>
</comment>
<name>A0A2G7T6Y9_9FLAO</name>
<sequence>MHTNQKDEILEEPSTASLEGISKRKLASPYNQGNDTAPRIDDWTGRVAELRALAMDHRACFVTGIGGQGKSALASKFLSLSDSKIYAFRDWRDFKEEDLNFQYKLFNLIELVSHQSESTDNLVGLDTTELIEIFFRYLGDQKGLFVFDNIDKYIDLEKFVPAGDMMIFFEKVMRLPHNSKFIFTCRPFIQYAGIGSYQIKLEGLYIEDTIFLLKKYHGQLNDTRLTEYSTRLHQATRGHPLWISLAIAQSRDNSQQLETIIQKIENRNISDTDINYSSAVSRTVLENLWSNLKDREKIILRTLSVSAITESEEALANVLKSKLNYNQFSKSMRSLKLLNLVVSKENLGYVELHPLVREFIISNYGKDEQEGYIALYVKYLNGFILLLKEKLGKTMNPEDIEIIIKKVEITTISNNLQESINELRRSWGSMVISGFSEEALRISDALLSRLTWNKRKLSDLIGFFEFIDIFFEKCSEFGRRDLFEKYINKYNSVYQTPDMSMILSKSSSCRHAWFDGNYELAIKEGKSASDLIDQLQEDELWRGKWHYNLALRDSRVKENILSSLNFFLNGRSIDDILMEKSDNINASQIGNAARCLIYINDFENGKKMLCKAYRELKTGHTNSYTLKQNLGYASEWIAEYLLSTGNNKGHLYFLINSKNLWHDNLPERSNKINQLISKIPASAENSSILSLESWQISKYCDEMVERNLI</sequence>
<evidence type="ECO:0000313" key="1">
    <source>
        <dbReference type="EMBL" id="PII35676.1"/>
    </source>
</evidence>
<gene>
    <name evidence="1" type="ORF">CTI11_12360</name>
</gene>
<dbReference type="EMBL" id="PEKC01000038">
    <property type="protein sequence ID" value="PII35676.1"/>
    <property type="molecule type" value="Genomic_DNA"/>
</dbReference>
<dbReference type="GO" id="GO:0043531">
    <property type="term" value="F:ADP binding"/>
    <property type="evidence" value="ECO:0007669"/>
    <property type="project" value="InterPro"/>
</dbReference>
<dbReference type="SUPFAM" id="SSF52540">
    <property type="entry name" value="P-loop containing nucleoside triphosphate hydrolases"/>
    <property type="match status" value="1"/>
</dbReference>
<dbReference type="Gene3D" id="3.40.50.300">
    <property type="entry name" value="P-loop containing nucleotide triphosphate hydrolases"/>
    <property type="match status" value="1"/>
</dbReference>